<dbReference type="RefSeq" id="WP_169350637.1">
    <property type="nucleotide sequence ID" value="NZ_JABBJJ010000323.1"/>
</dbReference>
<dbReference type="AlphaFoldDB" id="A0A848LUZ1"/>
<protein>
    <submittedName>
        <fullName evidence="2">Prepilin cleavage protein</fullName>
    </submittedName>
</protein>
<feature type="transmembrane region" description="Helical" evidence="1">
    <location>
        <begin position="20"/>
        <end position="43"/>
    </location>
</feature>
<reference evidence="2 3" key="1">
    <citation type="submission" date="2020-04" db="EMBL/GenBank/DDBJ databases">
        <title>Draft genome of Pyxidicoccus fallax type strain.</title>
        <authorList>
            <person name="Whitworth D.E."/>
        </authorList>
    </citation>
    <scope>NUCLEOTIDE SEQUENCE [LARGE SCALE GENOMIC DNA]</scope>
    <source>
        <strain evidence="2 3">DSM 14698</strain>
    </source>
</reference>
<proteinExistence type="predicted"/>
<name>A0A848LUZ1_9BACT</name>
<dbReference type="Proteomes" id="UP000518300">
    <property type="component" value="Unassembled WGS sequence"/>
</dbReference>
<organism evidence="2 3">
    <name type="scientific">Pyxidicoccus fallax</name>
    <dbReference type="NCBI Taxonomy" id="394095"/>
    <lineage>
        <taxon>Bacteria</taxon>
        <taxon>Pseudomonadati</taxon>
        <taxon>Myxococcota</taxon>
        <taxon>Myxococcia</taxon>
        <taxon>Myxococcales</taxon>
        <taxon>Cystobacterineae</taxon>
        <taxon>Myxococcaceae</taxon>
        <taxon>Pyxidicoccus</taxon>
    </lineage>
</organism>
<keyword evidence="1" id="KW-0812">Transmembrane</keyword>
<evidence type="ECO:0000313" key="2">
    <source>
        <dbReference type="EMBL" id="NMO21451.1"/>
    </source>
</evidence>
<dbReference type="EMBL" id="JABBJJ010000323">
    <property type="protein sequence ID" value="NMO21451.1"/>
    <property type="molecule type" value="Genomic_DNA"/>
</dbReference>
<evidence type="ECO:0000256" key="1">
    <source>
        <dbReference type="SAM" id="Phobius"/>
    </source>
</evidence>
<comment type="caution">
    <text evidence="2">The sequence shown here is derived from an EMBL/GenBank/DDBJ whole genome shotgun (WGS) entry which is preliminary data.</text>
</comment>
<evidence type="ECO:0000313" key="3">
    <source>
        <dbReference type="Proteomes" id="UP000518300"/>
    </source>
</evidence>
<keyword evidence="1" id="KW-0472">Membrane</keyword>
<gene>
    <name evidence="2" type="ORF">HG543_42370</name>
</gene>
<keyword evidence="1" id="KW-1133">Transmembrane helix</keyword>
<keyword evidence="3" id="KW-1185">Reference proteome</keyword>
<accession>A0A848LUZ1</accession>
<sequence length="188" mass="19841">MKPVKAPSSRRALQRGATLLEGMAAAAVFALGISGTFGGLIVASQQNADARRLAHASAIATQVRAGLQSQGRARLLGPTGPLSASYCTTSDAAVLKLAGGLETFIGTDDTCVVDLDAYESAVPTDLDLVPSYAQEDRDAFRRVLVWQHTEEIDTVAVVVSFKSAGQRRFIKQHVALYNPLENGAGVEL</sequence>